<dbReference type="PROSITE" id="PS51737">
    <property type="entry name" value="RECOMBINASE_DNA_BIND"/>
    <property type="match status" value="1"/>
</dbReference>
<dbReference type="InterPro" id="IPR038109">
    <property type="entry name" value="DNA_bind_recomb_sf"/>
</dbReference>
<keyword evidence="4" id="KW-1185">Reference proteome</keyword>
<evidence type="ECO:0000313" key="4">
    <source>
        <dbReference type="Proteomes" id="UP000320717"/>
    </source>
</evidence>
<dbReference type="PROSITE" id="PS51736">
    <property type="entry name" value="RECOMBINASES_3"/>
    <property type="match status" value="1"/>
</dbReference>
<dbReference type="InterPro" id="IPR011109">
    <property type="entry name" value="DNA_bind_recombinase_dom"/>
</dbReference>
<dbReference type="RefSeq" id="WP_146274792.1">
    <property type="nucleotide sequence ID" value="NZ_CP042260.1"/>
</dbReference>
<dbReference type="CDD" id="cd00338">
    <property type="entry name" value="Ser_Recombinase"/>
    <property type="match status" value="1"/>
</dbReference>
<dbReference type="InterPro" id="IPR036162">
    <property type="entry name" value="Resolvase-like_N_sf"/>
</dbReference>
<proteinExistence type="predicted"/>
<dbReference type="Gene3D" id="3.40.50.1390">
    <property type="entry name" value="Resolvase, N-terminal catalytic domain"/>
    <property type="match status" value="1"/>
</dbReference>
<dbReference type="Gene3D" id="3.90.1750.20">
    <property type="entry name" value="Putative Large Serine Recombinase, Chain B, Domain 2"/>
    <property type="match status" value="1"/>
</dbReference>
<sequence>MNTTRRPRAVLYLRQSVAKEESISLELQEDAGRRYAQQSGYDVVAVEADHGISGRTWKRPAVQRVMAMIEEQQADVIILWKWSRLSRSRLDWAVAIDKVEAAGGQIESATEQVDVSTSTGRFARGMLAEFAAFESERIGDTWKEAHRRRVEQGLPATGKKRFGYDYDRATGFTPDPVEGPVLQECYRKYITGSSFHEITDYLNDGPTRPGAGYSGPKPDRWSPNTVRRVMDNPFATGRFNSKGTVLQGIHEPLISQETWEQYQVRRTSRRITRSSTKEKYPYTGLIFCEICGHGMYAGLFGSDRTIKYRCNGAANWKLHPGGYVMNSTLEATLIPWLAELAEDINKSTTDTPASLKTPDPTPRLRRALIKVQARLEGLTEKLIDGTVPQDVYERMRDQWIAEKASLEKQLMAVRVESRLEPVKLPPDLMNQWDEMPAEVKREILARVVSKIVVKPGRPRAEVRIVARWEDNA</sequence>
<evidence type="ECO:0000259" key="1">
    <source>
        <dbReference type="PROSITE" id="PS51736"/>
    </source>
</evidence>
<gene>
    <name evidence="3" type="ORF">FQA45_00150</name>
</gene>
<reference evidence="3 4" key="1">
    <citation type="submission" date="2019-07" db="EMBL/GenBank/DDBJ databases">
        <title>Complete Genome Sequence of drought tolerant Plant Growth-Promoting Rhizobacterium Glutamicibacter halophytocola DR408.</title>
        <authorList>
            <person name="Nishu S.D."/>
            <person name="Lee T.K."/>
        </authorList>
    </citation>
    <scope>NUCLEOTIDE SEQUENCE [LARGE SCALE GENOMIC DNA]</scope>
    <source>
        <strain evidence="3 4">DR408</strain>
    </source>
</reference>
<accession>A0ABX5Y413</accession>
<protein>
    <submittedName>
        <fullName evidence="3">Recombinase family protein</fullName>
    </submittedName>
</protein>
<dbReference type="EMBL" id="CP042260">
    <property type="protein sequence ID" value="QDY64847.1"/>
    <property type="molecule type" value="Genomic_DNA"/>
</dbReference>
<dbReference type="PANTHER" id="PTHR30461">
    <property type="entry name" value="DNA-INVERTASE FROM LAMBDOID PROPHAGE"/>
    <property type="match status" value="1"/>
</dbReference>
<organism evidence="3 4">
    <name type="scientific">Glutamicibacter halophytocola</name>
    <dbReference type="NCBI Taxonomy" id="1933880"/>
    <lineage>
        <taxon>Bacteria</taxon>
        <taxon>Bacillati</taxon>
        <taxon>Actinomycetota</taxon>
        <taxon>Actinomycetes</taxon>
        <taxon>Micrococcales</taxon>
        <taxon>Micrococcaceae</taxon>
        <taxon>Glutamicibacter</taxon>
    </lineage>
</organism>
<evidence type="ECO:0000313" key="3">
    <source>
        <dbReference type="EMBL" id="QDY64847.1"/>
    </source>
</evidence>
<dbReference type="Pfam" id="PF07508">
    <property type="entry name" value="Recombinase"/>
    <property type="match status" value="1"/>
</dbReference>
<dbReference type="PANTHER" id="PTHR30461:SF23">
    <property type="entry name" value="DNA RECOMBINASE-RELATED"/>
    <property type="match status" value="1"/>
</dbReference>
<name>A0ABX5Y413_9MICC</name>
<dbReference type="Pfam" id="PF00239">
    <property type="entry name" value="Resolvase"/>
    <property type="match status" value="1"/>
</dbReference>
<dbReference type="InterPro" id="IPR006119">
    <property type="entry name" value="Resolv_N"/>
</dbReference>
<feature type="domain" description="Recombinase" evidence="2">
    <location>
        <begin position="161"/>
        <end position="273"/>
    </location>
</feature>
<dbReference type="SMART" id="SM00857">
    <property type="entry name" value="Resolvase"/>
    <property type="match status" value="1"/>
</dbReference>
<dbReference type="InterPro" id="IPR050639">
    <property type="entry name" value="SSR_resolvase"/>
</dbReference>
<dbReference type="SUPFAM" id="SSF53041">
    <property type="entry name" value="Resolvase-like"/>
    <property type="match status" value="1"/>
</dbReference>
<feature type="domain" description="Resolvase/invertase-type recombinase catalytic" evidence="1">
    <location>
        <begin position="8"/>
        <end position="153"/>
    </location>
</feature>
<evidence type="ECO:0000259" key="2">
    <source>
        <dbReference type="PROSITE" id="PS51737"/>
    </source>
</evidence>
<dbReference type="Proteomes" id="UP000320717">
    <property type="component" value="Chromosome"/>
</dbReference>